<accession>A0A8J2RJC9</accession>
<organism evidence="1 2">
    <name type="scientific">Daphnia galeata</name>
    <dbReference type="NCBI Taxonomy" id="27404"/>
    <lineage>
        <taxon>Eukaryota</taxon>
        <taxon>Metazoa</taxon>
        <taxon>Ecdysozoa</taxon>
        <taxon>Arthropoda</taxon>
        <taxon>Crustacea</taxon>
        <taxon>Branchiopoda</taxon>
        <taxon>Diplostraca</taxon>
        <taxon>Cladocera</taxon>
        <taxon>Anomopoda</taxon>
        <taxon>Daphniidae</taxon>
        <taxon>Daphnia</taxon>
    </lineage>
</organism>
<reference evidence="1" key="1">
    <citation type="submission" date="2021-11" db="EMBL/GenBank/DDBJ databases">
        <authorList>
            <person name="Schell T."/>
        </authorList>
    </citation>
    <scope>NUCLEOTIDE SEQUENCE</scope>
    <source>
        <strain evidence="1">M5</strain>
    </source>
</reference>
<comment type="caution">
    <text evidence="1">The sequence shown here is derived from an EMBL/GenBank/DDBJ whole genome shotgun (WGS) entry which is preliminary data.</text>
</comment>
<dbReference type="Proteomes" id="UP000789390">
    <property type="component" value="Unassembled WGS sequence"/>
</dbReference>
<gene>
    <name evidence="1" type="ORF">DGAL_LOCUS8930</name>
</gene>
<evidence type="ECO:0000313" key="2">
    <source>
        <dbReference type="Proteomes" id="UP000789390"/>
    </source>
</evidence>
<protein>
    <submittedName>
        <fullName evidence="1">Uncharacterized protein</fullName>
    </submittedName>
</protein>
<proteinExistence type="predicted"/>
<name>A0A8J2RJC9_9CRUS</name>
<dbReference type="EMBL" id="CAKKLH010000201">
    <property type="protein sequence ID" value="CAH0105857.1"/>
    <property type="molecule type" value="Genomic_DNA"/>
</dbReference>
<sequence length="81" mass="9291">MEIVSKKKHNLRKSDMTLEDKMNYDAVVCLCSPTVQKLLKDAFKIRTLPASTCKSSTSSYLPTLRKICHQGKEFIAYGMRY</sequence>
<keyword evidence="2" id="KW-1185">Reference proteome</keyword>
<dbReference type="AlphaFoldDB" id="A0A8J2RJC9"/>
<evidence type="ECO:0000313" key="1">
    <source>
        <dbReference type="EMBL" id="CAH0105857.1"/>
    </source>
</evidence>